<name>A0A1E1X0H0_9ACAR</name>
<evidence type="ECO:0000256" key="1">
    <source>
        <dbReference type="SAM" id="SignalP"/>
    </source>
</evidence>
<dbReference type="EMBL" id="GFAC01006470">
    <property type="protein sequence ID" value="JAT92718.1"/>
    <property type="molecule type" value="mRNA"/>
</dbReference>
<reference evidence="2" key="1">
    <citation type="journal article" date="2017" name="Front. Cell. Infect. Microbiol.">
        <title>The Distinct Transcriptional Response of the Midgut of Amblyomma sculptum and Amblyomma aureolatum Ticks to Rickettsia rickettsii Correlates to Their Differences in Susceptibility to Infection.</title>
        <authorList>
            <person name="Martins L.A."/>
            <person name="Galletti M.F.B.M."/>
            <person name="Ribeiro J.M."/>
            <person name="Fujita A."/>
            <person name="Costa F.B."/>
            <person name="Labruna M.B."/>
            <person name="Daffre S."/>
            <person name="Fogaca A.C."/>
        </authorList>
    </citation>
    <scope>NUCLEOTIDE SEQUENCE</scope>
</reference>
<sequence length="116" mass="12795">RRHHKKMLVVIAAAVTLAIFVGAGTQPDQPPPNSDTDCNVTNATTYVYQRCTFKCEEDEMIALNNSQTCHLQRGSNLTTELPATERTSEEIQHGICVEGECISPPPAVTEELEIIR</sequence>
<feature type="non-terminal residue" evidence="2">
    <location>
        <position position="1"/>
    </location>
</feature>
<protein>
    <submittedName>
        <fullName evidence="2">Putative secreted protein</fullName>
    </submittedName>
</protein>
<accession>A0A1E1X0H0</accession>
<organism evidence="2">
    <name type="scientific">Amblyomma aureolatum</name>
    <dbReference type="NCBI Taxonomy" id="187763"/>
    <lineage>
        <taxon>Eukaryota</taxon>
        <taxon>Metazoa</taxon>
        <taxon>Ecdysozoa</taxon>
        <taxon>Arthropoda</taxon>
        <taxon>Chelicerata</taxon>
        <taxon>Arachnida</taxon>
        <taxon>Acari</taxon>
        <taxon>Parasitiformes</taxon>
        <taxon>Ixodida</taxon>
        <taxon>Ixodoidea</taxon>
        <taxon>Ixodidae</taxon>
        <taxon>Amblyomminae</taxon>
        <taxon>Amblyomma</taxon>
    </lineage>
</organism>
<dbReference type="AlphaFoldDB" id="A0A1E1X0H0"/>
<feature type="signal peptide" evidence="1">
    <location>
        <begin position="1"/>
        <end position="23"/>
    </location>
</feature>
<proteinExistence type="evidence at transcript level"/>
<feature type="chain" id="PRO_5009115834" evidence="1">
    <location>
        <begin position="24"/>
        <end position="116"/>
    </location>
</feature>
<evidence type="ECO:0000313" key="2">
    <source>
        <dbReference type="EMBL" id="JAT92718.1"/>
    </source>
</evidence>
<keyword evidence="1" id="KW-0732">Signal</keyword>